<dbReference type="Proteomes" id="UP000298493">
    <property type="component" value="Unassembled WGS sequence"/>
</dbReference>
<evidence type="ECO:0000313" key="2">
    <source>
        <dbReference type="EMBL" id="TID12892.1"/>
    </source>
</evidence>
<dbReference type="AlphaFoldDB" id="A0A4Z1NEU3"/>
<dbReference type="OrthoDB" id="10387375at2759"/>
<sequence>MASSDSPRPLKRHRVSDISTNKRQNSNTNGPTSTAPVIEKTTFFTLPRELRHQILLWSLDLESYLTYWREKHVFIAYIQLNRDAISEWYSLMERVSQDGDFKEDVTFCKMAFLKMIVEGQDEEDRSWCAKYLEVQYPYENLDECYGGVREMYSEM</sequence>
<feature type="compositionally biased region" description="Polar residues" evidence="1">
    <location>
        <begin position="17"/>
        <end position="35"/>
    </location>
</feature>
<gene>
    <name evidence="2" type="ORF">E6O75_ATG10076</name>
</gene>
<comment type="caution">
    <text evidence="2">The sequence shown here is derived from an EMBL/GenBank/DDBJ whole genome shotgun (WGS) entry which is preliminary data.</text>
</comment>
<proteinExistence type="predicted"/>
<accession>A0A4Z1NEU3</accession>
<evidence type="ECO:0000256" key="1">
    <source>
        <dbReference type="SAM" id="MobiDB-lite"/>
    </source>
</evidence>
<keyword evidence="3" id="KW-1185">Reference proteome</keyword>
<dbReference type="EMBL" id="SNSC02000031">
    <property type="protein sequence ID" value="TID12892.1"/>
    <property type="molecule type" value="Genomic_DNA"/>
</dbReference>
<name>A0A4Z1NEU3_9PEZI</name>
<protein>
    <submittedName>
        <fullName evidence="2">Uncharacterized protein</fullName>
    </submittedName>
</protein>
<reference evidence="2 3" key="1">
    <citation type="submission" date="2019-04" db="EMBL/GenBank/DDBJ databases">
        <title>High contiguity whole genome sequence and gene annotation resource for two Venturia nashicola isolates.</title>
        <authorList>
            <person name="Prokchorchik M."/>
            <person name="Won K."/>
            <person name="Lee Y."/>
            <person name="Choi E.D."/>
            <person name="Segonzac C."/>
            <person name="Sohn K.H."/>
        </authorList>
    </citation>
    <scope>NUCLEOTIDE SEQUENCE [LARGE SCALE GENOMIC DNA]</scope>
    <source>
        <strain evidence="2 3">PRI2</strain>
    </source>
</reference>
<organism evidence="2 3">
    <name type="scientific">Venturia nashicola</name>
    <dbReference type="NCBI Taxonomy" id="86259"/>
    <lineage>
        <taxon>Eukaryota</taxon>
        <taxon>Fungi</taxon>
        <taxon>Dikarya</taxon>
        <taxon>Ascomycota</taxon>
        <taxon>Pezizomycotina</taxon>
        <taxon>Dothideomycetes</taxon>
        <taxon>Pleosporomycetidae</taxon>
        <taxon>Venturiales</taxon>
        <taxon>Venturiaceae</taxon>
        <taxon>Venturia</taxon>
    </lineage>
</organism>
<feature type="region of interest" description="Disordered" evidence="1">
    <location>
        <begin position="1"/>
        <end position="35"/>
    </location>
</feature>
<evidence type="ECO:0000313" key="3">
    <source>
        <dbReference type="Proteomes" id="UP000298493"/>
    </source>
</evidence>